<evidence type="ECO:0000313" key="2">
    <source>
        <dbReference type="Ensembl" id="ENSGGOP00000042594.1"/>
    </source>
</evidence>
<accession>A0A2I2Z5P5</accession>
<dbReference type="Ensembl" id="ENSGGOT00000046089.1">
    <property type="protein sequence ID" value="ENSGGOP00000042594.1"/>
    <property type="gene ID" value="ENSGGOG00000037964.1"/>
</dbReference>
<feature type="region of interest" description="Disordered" evidence="1">
    <location>
        <begin position="81"/>
        <end position="115"/>
    </location>
</feature>
<dbReference type="Bgee" id="ENSGGOG00000037964">
    <property type="expression patterns" value="Expressed in heart and 6 other cell types or tissues"/>
</dbReference>
<organism evidence="2 3">
    <name type="scientific">Gorilla gorilla gorilla</name>
    <name type="common">Western lowland gorilla</name>
    <dbReference type="NCBI Taxonomy" id="9595"/>
    <lineage>
        <taxon>Eukaryota</taxon>
        <taxon>Metazoa</taxon>
        <taxon>Chordata</taxon>
        <taxon>Craniata</taxon>
        <taxon>Vertebrata</taxon>
        <taxon>Euteleostomi</taxon>
        <taxon>Mammalia</taxon>
        <taxon>Eutheria</taxon>
        <taxon>Euarchontoglires</taxon>
        <taxon>Primates</taxon>
        <taxon>Haplorrhini</taxon>
        <taxon>Catarrhini</taxon>
        <taxon>Hominidae</taxon>
        <taxon>Gorilla</taxon>
    </lineage>
</organism>
<protein>
    <submittedName>
        <fullName evidence="2">Uncharacterized protein</fullName>
    </submittedName>
</protein>
<reference evidence="2" key="4">
    <citation type="submission" date="2025-09" db="UniProtKB">
        <authorList>
            <consortium name="Ensembl"/>
        </authorList>
    </citation>
    <scope>IDENTIFICATION</scope>
</reference>
<reference evidence="3" key="1">
    <citation type="submission" date="2011-05" db="EMBL/GenBank/DDBJ databases">
        <title>Insights into the evolution of the great apes provided by the gorilla genome.</title>
        <authorList>
            <person name="Scally A."/>
        </authorList>
    </citation>
    <scope>NUCLEOTIDE SEQUENCE [LARGE SCALE GENOMIC DNA]</scope>
</reference>
<evidence type="ECO:0000313" key="3">
    <source>
        <dbReference type="Proteomes" id="UP000001519"/>
    </source>
</evidence>
<evidence type="ECO:0000256" key="1">
    <source>
        <dbReference type="SAM" id="MobiDB-lite"/>
    </source>
</evidence>
<reference evidence="2" key="3">
    <citation type="submission" date="2025-08" db="UniProtKB">
        <authorList>
            <consortium name="Ensembl"/>
        </authorList>
    </citation>
    <scope>IDENTIFICATION</scope>
</reference>
<proteinExistence type="predicted"/>
<dbReference type="Proteomes" id="UP000001519">
    <property type="component" value="Chromosome 19"/>
</dbReference>
<dbReference type="GeneTree" id="ENSGT00910000147114"/>
<dbReference type="OMA" id="QRAPHEG"/>
<keyword evidence="3" id="KW-1185">Reference proteome</keyword>
<name>A0A2I2Z5P5_GORGO</name>
<sequence length="146" mass="15182">MWLQGLLSWARGHLVDRAGLTWPPLGSPAFDPKVLTVASGGGEGRAAVAKVFSPRTHSRKAVLPGVVHCQCARGLVAGSWDPRPRASQAVGRAGPGTPKRGYSQNRGRGGMSRSASRLGLGVGVCGLHSLLATVRTTVSPHPSQHP</sequence>
<dbReference type="EMBL" id="CABD030110680">
    <property type="status" value="NOT_ANNOTATED_CDS"/>
    <property type="molecule type" value="Genomic_DNA"/>
</dbReference>
<dbReference type="AlphaFoldDB" id="A0A2I2Z5P5"/>
<reference evidence="2 3" key="2">
    <citation type="journal article" date="2012" name="Nature">
        <title>Insights into hominid evolution from the gorilla genome sequence.</title>
        <authorList>
            <person name="Scally A."/>
            <person name="Dutheil J.Y."/>
            <person name="Hillier L.W."/>
            <person name="Jordan G.E."/>
            <person name="Goodhead I."/>
            <person name="Herrero J."/>
            <person name="Hobolth A."/>
            <person name="Lappalainen T."/>
            <person name="Mailund T."/>
            <person name="Marques-Bonet T."/>
            <person name="McCarthy S."/>
            <person name="Montgomery S.H."/>
            <person name="Schwalie P.C."/>
            <person name="Tang Y.A."/>
            <person name="Ward M.C."/>
            <person name="Xue Y."/>
            <person name="Yngvadottir B."/>
            <person name="Alkan C."/>
            <person name="Andersen L.N."/>
            <person name="Ayub Q."/>
            <person name="Ball E.V."/>
            <person name="Beal K."/>
            <person name="Bradley B.J."/>
            <person name="Chen Y."/>
            <person name="Clee C.M."/>
            <person name="Fitzgerald S."/>
            <person name="Graves T.A."/>
            <person name="Gu Y."/>
            <person name="Heath P."/>
            <person name="Heger A."/>
            <person name="Karakoc E."/>
            <person name="Kolb-Kokocinski A."/>
            <person name="Laird G.K."/>
            <person name="Lunter G."/>
            <person name="Meader S."/>
            <person name="Mort M."/>
            <person name="Mullikin J.C."/>
            <person name="Munch K."/>
            <person name="O'Connor T.D."/>
            <person name="Phillips A.D."/>
            <person name="Prado-Martinez J."/>
            <person name="Rogers A.S."/>
            <person name="Sajjadian S."/>
            <person name="Schmidt D."/>
            <person name="Shaw K."/>
            <person name="Simpson J.T."/>
            <person name="Stenson P.D."/>
            <person name="Turner D.J."/>
            <person name="Vigilant L."/>
            <person name="Vilella A.J."/>
            <person name="Whitener W."/>
            <person name="Zhu B."/>
            <person name="Cooper D.N."/>
            <person name="de Jong P."/>
            <person name="Dermitzakis E.T."/>
            <person name="Eichler E.E."/>
            <person name="Flicek P."/>
            <person name="Goldman N."/>
            <person name="Mundy N.I."/>
            <person name="Ning Z."/>
            <person name="Odom D.T."/>
            <person name="Ponting C.P."/>
            <person name="Quail M.A."/>
            <person name="Ryder O.A."/>
            <person name="Searle S.M."/>
            <person name="Warren W.C."/>
            <person name="Wilson R.K."/>
            <person name="Schierup M.H."/>
            <person name="Rogers J."/>
            <person name="Tyler-Smith C."/>
            <person name="Durbin R."/>
        </authorList>
    </citation>
    <scope>NUCLEOTIDE SEQUENCE [LARGE SCALE GENOMIC DNA]</scope>
</reference>
<dbReference type="InParanoid" id="A0A2I2Z5P5"/>